<dbReference type="EMBL" id="SDHZ01000001">
    <property type="protein sequence ID" value="RXK85325.1"/>
    <property type="molecule type" value="Genomic_DNA"/>
</dbReference>
<evidence type="ECO:0000313" key="2">
    <source>
        <dbReference type="Proteomes" id="UP000290545"/>
    </source>
</evidence>
<accession>A0A4Q1D9F0</accession>
<sequence>MSVVKFEEVLNDLVDYFLLGDPYLLMDFKNRHQLPDDLISEFTTSTAGDQVVEDGVMIPMARIENYPYTIYFNMSSAIPELLKETSRLQIKQEGYRMQVISGEVYLYTIPYIRNFTPATLVTLTSSRITKISLPNGWYKVDILGGETLQHTGLEPTFEFLITPVANKPGFSANIMYQFTITASEY</sequence>
<gene>
    <name evidence="1" type="ORF">ESB13_00420</name>
</gene>
<dbReference type="AlphaFoldDB" id="A0A4Q1D9F0"/>
<dbReference type="RefSeq" id="WP_129001077.1">
    <property type="nucleotide sequence ID" value="NZ_SDHZ01000001.1"/>
</dbReference>
<comment type="caution">
    <text evidence="1">The sequence shown here is derived from an EMBL/GenBank/DDBJ whole genome shotgun (WGS) entry which is preliminary data.</text>
</comment>
<reference evidence="1 2" key="1">
    <citation type="submission" date="2019-01" db="EMBL/GenBank/DDBJ databases">
        <title>Filimonas sp. strain TTM-71.</title>
        <authorList>
            <person name="Chen W.-M."/>
        </authorList>
    </citation>
    <scope>NUCLEOTIDE SEQUENCE [LARGE SCALE GENOMIC DNA]</scope>
    <source>
        <strain evidence="1 2">TTM-71</strain>
    </source>
</reference>
<dbReference type="OrthoDB" id="654004at2"/>
<dbReference type="Proteomes" id="UP000290545">
    <property type="component" value="Unassembled WGS sequence"/>
</dbReference>
<organism evidence="1 2">
    <name type="scientific">Filimonas effusa</name>
    <dbReference type="NCBI Taxonomy" id="2508721"/>
    <lineage>
        <taxon>Bacteria</taxon>
        <taxon>Pseudomonadati</taxon>
        <taxon>Bacteroidota</taxon>
        <taxon>Chitinophagia</taxon>
        <taxon>Chitinophagales</taxon>
        <taxon>Chitinophagaceae</taxon>
        <taxon>Filimonas</taxon>
    </lineage>
</organism>
<protein>
    <submittedName>
        <fullName evidence="1">Uncharacterized protein</fullName>
    </submittedName>
</protein>
<evidence type="ECO:0000313" key="1">
    <source>
        <dbReference type="EMBL" id="RXK85325.1"/>
    </source>
</evidence>
<name>A0A4Q1D9F0_9BACT</name>
<keyword evidence="2" id="KW-1185">Reference proteome</keyword>
<proteinExistence type="predicted"/>